<dbReference type="PANTHER" id="PTHR30472">
    <property type="entry name" value="FERRIC ENTEROBACTIN TRANSPORT SYSTEM PERMEASE PROTEIN"/>
    <property type="match status" value="1"/>
</dbReference>
<feature type="transmembrane region" description="Helical" evidence="8">
    <location>
        <begin position="149"/>
        <end position="171"/>
    </location>
</feature>
<dbReference type="STRING" id="545694.TREPR_1671"/>
<evidence type="ECO:0000256" key="4">
    <source>
        <dbReference type="ARBA" id="ARBA00022475"/>
    </source>
</evidence>
<sequence length="334" mass="35145">MHPRSLITILLILLPAISLCALAMGRYRVPLPQVAAILANRLLPLSPSWTAQMENVVLNIRLPRIFAAILVGSALGLSGAVYQGMFRNPLVSPDILGVSSGACVGAAAAILYHLGPWAIQLLALAGGLAAVLLTVTIPKLFKNASSLMLVLAGVVVSGFMNALLGAMKYIADPENELAAIVYWTMGSLASARGTETLIMAPGILTALVLVLLLRWRINLLALGDAEAHSLGVNVRALRGLMILCSTTLTALAICLSGTIGWVGLVIPHLGRLLVGQDHQHLLPASALIGAVFMVIVDTLARNISGSEIPLSILTGLLGTPLFIWLLLRQRARIG</sequence>
<feature type="transmembrane region" description="Helical" evidence="8">
    <location>
        <begin position="94"/>
        <end position="112"/>
    </location>
</feature>
<keyword evidence="6 8" id="KW-1133">Transmembrane helix</keyword>
<dbReference type="eggNOG" id="COG0609">
    <property type="taxonomic scope" value="Bacteria"/>
</dbReference>
<dbReference type="InterPro" id="IPR000522">
    <property type="entry name" value="ABC_transptr_permease_BtuC"/>
</dbReference>
<dbReference type="GO" id="GO:0022857">
    <property type="term" value="F:transmembrane transporter activity"/>
    <property type="evidence" value="ECO:0007669"/>
    <property type="project" value="InterPro"/>
</dbReference>
<accession>F5YMZ5</accession>
<feature type="transmembrane region" description="Helical" evidence="8">
    <location>
        <begin position="308"/>
        <end position="327"/>
    </location>
</feature>
<proteinExistence type="inferred from homology"/>
<evidence type="ECO:0000256" key="1">
    <source>
        <dbReference type="ARBA" id="ARBA00004651"/>
    </source>
</evidence>
<feature type="transmembrane region" description="Helical" evidence="8">
    <location>
        <begin position="118"/>
        <end position="137"/>
    </location>
</feature>
<dbReference type="KEGG" id="tpi:TREPR_1671"/>
<keyword evidence="10" id="KW-1185">Reference proteome</keyword>
<dbReference type="HOGENOM" id="CLU_013016_0_2_12"/>
<keyword evidence="7 8" id="KW-0472">Membrane</keyword>
<evidence type="ECO:0000256" key="6">
    <source>
        <dbReference type="ARBA" id="ARBA00022989"/>
    </source>
</evidence>
<feature type="transmembrane region" description="Helical" evidence="8">
    <location>
        <begin position="240"/>
        <end position="266"/>
    </location>
</feature>
<dbReference type="GO" id="GO:0033214">
    <property type="term" value="P:siderophore-iron import into cell"/>
    <property type="evidence" value="ECO:0007669"/>
    <property type="project" value="TreeGrafter"/>
</dbReference>
<dbReference type="EMBL" id="CP001843">
    <property type="protein sequence ID" value="AEF83782.1"/>
    <property type="molecule type" value="Genomic_DNA"/>
</dbReference>
<reference evidence="10" key="1">
    <citation type="submission" date="2009-12" db="EMBL/GenBank/DDBJ databases">
        <title>Complete sequence of Treponema primitia strain ZAS-2.</title>
        <authorList>
            <person name="Tetu S.G."/>
            <person name="Matson E."/>
            <person name="Ren Q."/>
            <person name="Seshadri R."/>
            <person name="Elbourne L."/>
            <person name="Hassan K.A."/>
            <person name="Durkin A."/>
            <person name="Radune D."/>
            <person name="Mohamoud Y."/>
            <person name="Shay R."/>
            <person name="Jin S."/>
            <person name="Zhang X."/>
            <person name="Lucey K."/>
            <person name="Ballor N.R."/>
            <person name="Ottesen E."/>
            <person name="Rosenthal R."/>
            <person name="Allen A."/>
            <person name="Leadbetter J.R."/>
            <person name="Paulsen I.T."/>
        </authorList>
    </citation>
    <scope>NUCLEOTIDE SEQUENCE [LARGE SCALE GENOMIC DNA]</scope>
    <source>
        <strain evidence="10">ATCC BAA-887 / DSM 12427 / ZAS-2</strain>
    </source>
</reference>
<dbReference type="Proteomes" id="UP000009223">
    <property type="component" value="Chromosome"/>
</dbReference>
<dbReference type="AlphaFoldDB" id="F5YMZ5"/>
<dbReference type="Pfam" id="PF01032">
    <property type="entry name" value="FecCD"/>
    <property type="match status" value="1"/>
</dbReference>
<dbReference type="OrthoDB" id="9792889at2"/>
<dbReference type="PANTHER" id="PTHR30472:SF70">
    <property type="entry name" value="MOLYBDATE IMPORT SYSTEM PERMEASE PROTEIN MOLB"/>
    <property type="match status" value="1"/>
</dbReference>
<keyword evidence="3" id="KW-0813">Transport</keyword>
<evidence type="ECO:0000256" key="5">
    <source>
        <dbReference type="ARBA" id="ARBA00022692"/>
    </source>
</evidence>
<dbReference type="CDD" id="cd06550">
    <property type="entry name" value="TM_ABC_iron-siderophores_like"/>
    <property type="match status" value="1"/>
</dbReference>
<evidence type="ECO:0000256" key="3">
    <source>
        <dbReference type="ARBA" id="ARBA00022448"/>
    </source>
</evidence>
<evidence type="ECO:0000256" key="2">
    <source>
        <dbReference type="ARBA" id="ARBA00007935"/>
    </source>
</evidence>
<feature type="transmembrane region" description="Helical" evidence="8">
    <location>
        <begin position="191"/>
        <end position="213"/>
    </location>
</feature>
<comment type="similarity">
    <text evidence="2">Belongs to the binding-protein-dependent transport system permease family. FecCD subfamily.</text>
</comment>
<evidence type="ECO:0000256" key="7">
    <source>
        <dbReference type="ARBA" id="ARBA00023136"/>
    </source>
</evidence>
<keyword evidence="4" id="KW-1003">Cell membrane</keyword>
<dbReference type="InterPro" id="IPR037294">
    <property type="entry name" value="ABC_BtuC-like"/>
</dbReference>
<name>F5YMZ5_TREPZ</name>
<protein>
    <submittedName>
        <fullName evidence="9">HmuU protein</fullName>
    </submittedName>
</protein>
<dbReference type="Gene3D" id="1.10.3470.10">
    <property type="entry name" value="ABC transporter involved in vitamin B12 uptake, BtuC"/>
    <property type="match status" value="1"/>
</dbReference>
<evidence type="ECO:0000256" key="8">
    <source>
        <dbReference type="SAM" id="Phobius"/>
    </source>
</evidence>
<feature type="transmembrane region" description="Helical" evidence="8">
    <location>
        <begin position="278"/>
        <end position="296"/>
    </location>
</feature>
<feature type="transmembrane region" description="Helical" evidence="8">
    <location>
        <begin position="63"/>
        <end position="82"/>
    </location>
</feature>
<dbReference type="GO" id="GO:0005886">
    <property type="term" value="C:plasma membrane"/>
    <property type="evidence" value="ECO:0007669"/>
    <property type="project" value="UniProtKB-SubCell"/>
</dbReference>
<reference evidence="9 10" key="2">
    <citation type="journal article" date="2011" name="ISME J.">
        <title>RNA-seq reveals cooperative metabolic interactions between two termite-gut spirochete species in co-culture.</title>
        <authorList>
            <person name="Rosenthal A.Z."/>
            <person name="Matson E.G."/>
            <person name="Eldar A."/>
            <person name="Leadbetter J.R."/>
        </authorList>
    </citation>
    <scope>NUCLEOTIDE SEQUENCE [LARGE SCALE GENOMIC DNA]</scope>
    <source>
        <strain evidence="10">ATCC BAA-887 / DSM 12427 / ZAS-2</strain>
    </source>
</reference>
<dbReference type="SUPFAM" id="SSF81345">
    <property type="entry name" value="ABC transporter involved in vitamin B12 uptake, BtuC"/>
    <property type="match status" value="1"/>
</dbReference>
<evidence type="ECO:0000313" key="10">
    <source>
        <dbReference type="Proteomes" id="UP000009223"/>
    </source>
</evidence>
<comment type="subcellular location">
    <subcellularLocation>
        <location evidence="1">Cell membrane</location>
        <topology evidence="1">Multi-pass membrane protein</topology>
    </subcellularLocation>
</comment>
<organism evidence="9 10">
    <name type="scientific">Treponema primitia (strain ATCC BAA-887 / DSM 12427 / ZAS-2)</name>
    <dbReference type="NCBI Taxonomy" id="545694"/>
    <lineage>
        <taxon>Bacteria</taxon>
        <taxon>Pseudomonadati</taxon>
        <taxon>Spirochaetota</taxon>
        <taxon>Spirochaetia</taxon>
        <taxon>Spirochaetales</taxon>
        <taxon>Treponemataceae</taxon>
        <taxon>Treponema</taxon>
    </lineage>
</organism>
<keyword evidence="5 8" id="KW-0812">Transmembrane</keyword>
<evidence type="ECO:0000313" key="9">
    <source>
        <dbReference type="EMBL" id="AEF83782.1"/>
    </source>
</evidence>
<gene>
    <name evidence="9" type="ordered locus">TREPR_1671</name>
</gene>
<dbReference type="FunFam" id="1.10.3470.10:FF:000001">
    <property type="entry name" value="Vitamin B12 ABC transporter permease BtuC"/>
    <property type="match status" value="1"/>
</dbReference>